<accession>A0A4Q7MXP4</accession>
<feature type="domain" description="3-keto-alpha-glucoside-1,2-lyase/3-keto-2-hydroxy-glucal hydratase" evidence="3">
    <location>
        <begin position="56"/>
        <end position="260"/>
    </location>
</feature>
<evidence type="ECO:0000256" key="1">
    <source>
        <dbReference type="SAM" id="MobiDB-lite"/>
    </source>
</evidence>
<gene>
    <name evidence="4" type="ORF">EV199_3793</name>
</gene>
<evidence type="ECO:0000259" key="3">
    <source>
        <dbReference type="Pfam" id="PF06439"/>
    </source>
</evidence>
<dbReference type="OrthoDB" id="659240at2"/>
<organism evidence="4 5">
    <name type="scientific">Pseudobacter ginsenosidimutans</name>
    <dbReference type="NCBI Taxonomy" id="661488"/>
    <lineage>
        <taxon>Bacteria</taxon>
        <taxon>Pseudomonadati</taxon>
        <taxon>Bacteroidota</taxon>
        <taxon>Chitinophagia</taxon>
        <taxon>Chitinophagales</taxon>
        <taxon>Chitinophagaceae</taxon>
        <taxon>Pseudobacter</taxon>
    </lineage>
</organism>
<evidence type="ECO:0000313" key="5">
    <source>
        <dbReference type="Proteomes" id="UP000293874"/>
    </source>
</evidence>
<evidence type="ECO:0000313" key="4">
    <source>
        <dbReference type="EMBL" id="RZS71880.1"/>
    </source>
</evidence>
<proteinExistence type="predicted"/>
<feature type="signal peptide" evidence="2">
    <location>
        <begin position="1"/>
        <end position="20"/>
    </location>
</feature>
<sequence>MRSMLAVLLLAAGITGCADSSSKPADQPKTDSTMGGPAIDVTPANNELTGQEKEEGWQLLFDGKTKNGWHVYNNKSDGSAWTVADGTLHLDPKNKKDWQTVGGGDIVSAEEFDNYHLKLEWKLDSAGNSGIILFIREDPKLEHTWHTGPEMQVLDNAAHPDSKIIKHRAGDLYDLITSSPEMVKPAGEWNQVEIISKDAKLEFILNGTKVVSTTMWDDNWKKMIAGSKFKDMPAFGTIKKGRIGLQDHGDPVWYRNIKIKKL</sequence>
<name>A0A4Q7MXP4_9BACT</name>
<comment type="caution">
    <text evidence="4">The sequence shown here is derived from an EMBL/GenBank/DDBJ whole genome shotgun (WGS) entry which is preliminary data.</text>
</comment>
<keyword evidence="5" id="KW-1185">Reference proteome</keyword>
<dbReference type="PROSITE" id="PS51257">
    <property type="entry name" value="PROKAR_LIPOPROTEIN"/>
    <property type="match status" value="1"/>
</dbReference>
<keyword evidence="2" id="KW-0732">Signal</keyword>
<dbReference type="EMBL" id="SGXA01000002">
    <property type="protein sequence ID" value="RZS71880.1"/>
    <property type="molecule type" value="Genomic_DNA"/>
</dbReference>
<evidence type="ECO:0000256" key="2">
    <source>
        <dbReference type="SAM" id="SignalP"/>
    </source>
</evidence>
<dbReference type="RefSeq" id="WP_130542346.1">
    <property type="nucleotide sequence ID" value="NZ_CP042431.1"/>
</dbReference>
<dbReference type="Pfam" id="PF06439">
    <property type="entry name" value="3keto-disac_hyd"/>
    <property type="match status" value="1"/>
</dbReference>
<dbReference type="AlphaFoldDB" id="A0A4Q7MXP4"/>
<dbReference type="InterPro" id="IPR010496">
    <property type="entry name" value="AL/BT2_dom"/>
</dbReference>
<reference evidence="4 5" key="1">
    <citation type="submission" date="2019-02" db="EMBL/GenBank/DDBJ databases">
        <title>Genomic Encyclopedia of Type Strains, Phase IV (KMG-IV): sequencing the most valuable type-strain genomes for metagenomic binning, comparative biology and taxonomic classification.</title>
        <authorList>
            <person name="Goeker M."/>
        </authorList>
    </citation>
    <scope>NUCLEOTIDE SEQUENCE [LARGE SCALE GENOMIC DNA]</scope>
    <source>
        <strain evidence="4 5">DSM 18116</strain>
    </source>
</reference>
<dbReference type="Gene3D" id="2.60.120.560">
    <property type="entry name" value="Exo-inulinase, domain 1"/>
    <property type="match status" value="1"/>
</dbReference>
<protein>
    <submittedName>
        <fullName evidence="4">Uncharacterized protein DUF1080</fullName>
    </submittedName>
</protein>
<feature type="chain" id="PRO_5020595507" evidence="2">
    <location>
        <begin position="21"/>
        <end position="262"/>
    </location>
</feature>
<feature type="region of interest" description="Disordered" evidence="1">
    <location>
        <begin position="18"/>
        <end position="49"/>
    </location>
</feature>
<dbReference type="GO" id="GO:0016787">
    <property type="term" value="F:hydrolase activity"/>
    <property type="evidence" value="ECO:0007669"/>
    <property type="project" value="InterPro"/>
</dbReference>
<dbReference type="Proteomes" id="UP000293874">
    <property type="component" value="Unassembled WGS sequence"/>
</dbReference>